<keyword evidence="8" id="KW-1185">Reference proteome</keyword>
<evidence type="ECO:0000256" key="3">
    <source>
        <dbReference type="ARBA" id="ARBA00022692"/>
    </source>
</evidence>
<dbReference type="PANTHER" id="PTHR30482">
    <property type="entry name" value="HIGH-AFFINITY BRANCHED-CHAIN AMINO ACID TRANSPORT SYSTEM PERMEASE"/>
    <property type="match status" value="1"/>
</dbReference>
<keyword evidence="2" id="KW-1003">Cell membrane</keyword>
<feature type="transmembrane region" description="Helical" evidence="6">
    <location>
        <begin position="158"/>
        <end position="175"/>
    </location>
</feature>
<accession>A0ABS6T8E1</accession>
<dbReference type="InterPro" id="IPR043428">
    <property type="entry name" value="LivM-like"/>
</dbReference>
<feature type="transmembrane region" description="Helical" evidence="6">
    <location>
        <begin position="38"/>
        <end position="56"/>
    </location>
</feature>
<dbReference type="Pfam" id="PF02653">
    <property type="entry name" value="BPD_transp_2"/>
    <property type="match status" value="1"/>
</dbReference>
<dbReference type="CDD" id="cd06581">
    <property type="entry name" value="TM_PBP1_LivM_like"/>
    <property type="match status" value="1"/>
</dbReference>
<evidence type="ECO:0000313" key="8">
    <source>
        <dbReference type="Proteomes" id="UP000774130"/>
    </source>
</evidence>
<feature type="transmembrane region" description="Helical" evidence="6">
    <location>
        <begin position="63"/>
        <end position="84"/>
    </location>
</feature>
<keyword evidence="4 6" id="KW-1133">Transmembrane helix</keyword>
<feature type="transmembrane region" description="Helical" evidence="6">
    <location>
        <begin position="90"/>
        <end position="110"/>
    </location>
</feature>
<evidence type="ECO:0000256" key="5">
    <source>
        <dbReference type="ARBA" id="ARBA00023136"/>
    </source>
</evidence>
<organism evidence="7 8">
    <name type="scientific">Enterococcus alishanensis</name>
    <dbReference type="NCBI Taxonomy" id="1303817"/>
    <lineage>
        <taxon>Bacteria</taxon>
        <taxon>Bacillati</taxon>
        <taxon>Bacillota</taxon>
        <taxon>Bacilli</taxon>
        <taxon>Lactobacillales</taxon>
        <taxon>Enterococcaceae</taxon>
        <taxon>Enterococcus</taxon>
    </lineage>
</organism>
<sequence length="324" mass="34270">MKKNLTYNIIWLAIIVLGYFALYAAYSAGMVNLFLDNVLVQIGINVILAVGLNLIIGFSGQFSLGHAGFMAIGAYAAALISMQLPTYGGFFLGMAAGVVIAGIVAVAVGIPTLRLSGDYLAIATLGVAEIIRILLINFDEITNGPSGIFGILPFVNWQMVYGFMAITTLILVNYIRSGAGRATMAIREDEIAAESMGVNTTKFKVVAFALGAMTAAIAGSLYAGYLQSIAPKDFAFTKSVDVLIMVVLGGIGSVTGSFVAAIVLGIINMYLQDFGALRMIIYALALILLMIFRPGGILGTREFSVKKIVNKFKKGDDQNASVGN</sequence>
<evidence type="ECO:0000256" key="1">
    <source>
        <dbReference type="ARBA" id="ARBA00004651"/>
    </source>
</evidence>
<gene>
    <name evidence="7" type="ORF">KUA55_00320</name>
</gene>
<feature type="transmembrane region" description="Helical" evidence="6">
    <location>
        <begin position="279"/>
        <end position="297"/>
    </location>
</feature>
<reference evidence="7 8" key="1">
    <citation type="submission" date="2021-06" db="EMBL/GenBank/DDBJ databases">
        <title>Enterococcus alishanensis sp. nov., a novel lactic acid bacterium isolated from fresh coffee beans.</title>
        <authorList>
            <person name="Chen Y.-S."/>
        </authorList>
    </citation>
    <scope>NUCLEOTIDE SEQUENCE [LARGE SCALE GENOMIC DNA]</scope>
    <source>
        <strain evidence="7 8">ALS3</strain>
    </source>
</reference>
<dbReference type="InterPro" id="IPR001851">
    <property type="entry name" value="ABC_transp_permease"/>
</dbReference>
<feature type="transmembrane region" description="Helical" evidence="6">
    <location>
        <begin position="243"/>
        <end position="267"/>
    </location>
</feature>
<dbReference type="RefSeq" id="WP_218324179.1">
    <property type="nucleotide sequence ID" value="NZ_JAHUZB010000001.1"/>
</dbReference>
<evidence type="ECO:0000256" key="2">
    <source>
        <dbReference type="ARBA" id="ARBA00022475"/>
    </source>
</evidence>
<dbReference type="Proteomes" id="UP000774130">
    <property type="component" value="Unassembled WGS sequence"/>
</dbReference>
<comment type="caution">
    <text evidence="7">The sequence shown here is derived from an EMBL/GenBank/DDBJ whole genome shotgun (WGS) entry which is preliminary data.</text>
</comment>
<evidence type="ECO:0000256" key="4">
    <source>
        <dbReference type="ARBA" id="ARBA00022989"/>
    </source>
</evidence>
<feature type="transmembrane region" description="Helical" evidence="6">
    <location>
        <begin position="119"/>
        <end position="138"/>
    </location>
</feature>
<comment type="subcellular location">
    <subcellularLocation>
        <location evidence="1">Cell membrane</location>
        <topology evidence="1">Multi-pass membrane protein</topology>
    </subcellularLocation>
</comment>
<feature type="transmembrane region" description="Helical" evidence="6">
    <location>
        <begin position="7"/>
        <end position="26"/>
    </location>
</feature>
<keyword evidence="3 6" id="KW-0812">Transmembrane</keyword>
<feature type="transmembrane region" description="Helical" evidence="6">
    <location>
        <begin position="205"/>
        <end position="223"/>
    </location>
</feature>
<protein>
    <submittedName>
        <fullName evidence="7">Branched-chain amino acid ABC transporter permease</fullName>
    </submittedName>
</protein>
<evidence type="ECO:0000313" key="7">
    <source>
        <dbReference type="EMBL" id="MBV7389107.1"/>
    </source>
</evidence>
<name>A0ABS6T8E1_9ENTE</name>
<evidence type="ECO:0000256" key="6">
    <source>
        <dbReference type="SAM" id="Phobius"/>
    </source>
</evidence>
<keyword evidence="5 6" id="KW-0472">Membrane</keyword>
<dbReference type="PANTHER" id="PTHR30482:SF10">
    <property type="entry name" value="HIGH-AFFINITY BRANCHED-CHAIN AMINO ACID TRANSPORT PROTEIN BRAE"/>
    <property type="match status" value="1"/>
</dbReference>
<proteinExistence type="predicted"/>
<dbReference type="EMBL" id="JAHUZB010000001">
    <property type="protein sequence ID" value="MBV7389107.1"/>
    <property type="molecule type" value="Genomic_DNA"/>
</dbReference>